<sequence length="319" mass="35452">MKLLVFEYATASGIDDPEIFPEGKSMLEALLADFSEFDVEFLLSERFSDIELKSPFSPVLIDTPIDAWLRENLEGFDACIFIAAEEDMELYRLTRIIEDSDVLLLGSDSEAVRLCSDKSETFRVLRGKVPLPETYGADDLGEVDSRVIVKPSDGVACQGIRILEPGEGIDVQDNMIIQEFIEGEAVSVSLLADGRRALPFSLNKQNIIMNNGSLEYDGGYTPMDHEMMEEAFRVAARAVESIGGLRGYVGVDLILADRPYLIEINSRITTPYIGLRRLTDRNMGRMIIDAAGGRLPDRVELRGRASFRKGPSGMLVRVE</sequence>
<dbReference type="Pfam" id="PF02655">
    <property type="entry name" value="ATP-grasp_3"/>
    <property type="match status" value="1"/>
</dbReference>
<evidence type="ECO:0000313" key="5">
    <source>
        <dbReference type="Proteomes" id="UP001369247"/>
    </source>
</evidence>
<evidence type="ECO:0000256" key="1">
    <source>
        <dbReference type="PROSITE-ProRule" id="PRU00409"/>
    </source>
</evidence>
<evidence type="ECO:0000313" key="3">
    <source>
        <dbReference type="EMBL" id="MEJ8542817.1"/>
    </source>
</evidence>
<dbReference type="AlphaFoldDB" id="A0A9E7RTN1"/>
<dbReference type="InterPro" id="IPR003806">
    <property type="entry name" value="ATP-grasp_PylC-type"/>
</dbReference>
<dbReference type="SUPFAM" id="SSF56059">
    <property type="entry name" value="Glutathione synthetase ATP-binding domain-like"/>
    <property type="match status" value="1"/>
</dbReference>
<dbReference type="Proteomes" id="UP001065373">
    <property type="component" value="Chromosome"/>
</dbReference>
<dbReference type="Gene3D" id="3.40.50.11770">
    <property type="match status" value="1"/>
</dbReference>
<dbReference type="RefSeq" id="WP_261599425.1">
    <property type="nucleotide sequence ID" value="NZ_CP104550.1"/>
</dbReference>
<gene>
    <name evidence="4" type="ORF">N5910_06215</name>
    <name evidence="3" type="ORF">U2150_04865</name>
</gene>
<dbReference type="InterPro" id="IPR024710">
    <property type="entry name" value="MfnD"/>
</dbReference>
<keyword evidence="1" id="KW-0067">ATP-binding</keyword>
<dbReference type="Proteomes" id="UP001369247">
    <property type="component" value="Unassembled WGS sequence"/>
</dbReference>
<evidence type="ECO:0000259" key="2">
    <source>
        <dbReference type="PROSITE" id="PS50975"/>
    </source>
</evidence>
<dbReference type="EMBL" id="CP104550">
    <property type="protein sequence ID" value="UXH31137.1"/>
    <property type="molecule type" value="Genomic_DNA"/>
</dbReference>
<dbReference type="EMBL" id="JAXUHJ010000008">
    <property type="protein sequence ID" value="MEJ8542817.1"/>
    <property type="molecule type" value="Genomic_DNA"/>
</dbReference>
<evidence type="ECO:0000313" key="4">
    <source>
        <dbReference type="EMBL" id="UXH31137.1"/>
    </source>
</evidence>
<feature type="domain" description="ATP-grasp" evidence="2">
    <location>
        <begin position="99"/>
        <end position="292"/>
    </location>
</feature>
<organism evidence="4">
    <name type="scientific">Methanothermobacter wolfeii</name>
    <name type="common">Methanobacterium wolfei</name>
    <dbReference type="NCBI Taxonomy" id="145261"/>
    <lineage>
        <taxon>Archaea</taxon>
        <taxon>Methanobacteriati</taxon>
        <taxon>Methanobacteriota</taxon>
        <taxon>Methanomada group</taxon>
        <taxon>Methanobacteria</taxon>
        <taxon>Methanobacteriales</taxon>
        <taxon>Methanobacteriaceae</taxon>
        <taxon>Methanothermobacter</taxon>
    </lineage>
</organism>
<dbReference type="GO" id="GO:0046872">
    <property type="term" value="F:metal ion binding"/>
    <property type="evidence" value="ECO:0007669"/>
    <property type="project" value="InterPro"/>
</dbReference>
<protein>
    <submittedName>
        <fullName evidence="4">ATP-grasp domain-containing protein</fullName>
    </submittedName>
</protein>
<dbReference type="Gene3D" id="3.30.470.20">
    <property type="entry name" value="ATP-grasp fold, B domain"/>
    <property type="match status" value="1"/>
</dbReference>
<dbReference type="InterPro" id="IPR011761">
    <property type="entry name" value="ATP-grasp"/>
</dbReference>
<dbReference type="PIRSF" id="PIRSF016766">
    <property type="entry name" value="UCP016766_ATPgrasp"/>
    <property type="match status" value="1"/>
</dbReference>
<keyword evidence="5" id="KW-1185">Reference proteome</keyword>
<dbReference type="Gene3D" id="2.30.36.100">
    <property type="match status" value="1"/>
</dbReference>
<reference evidence="3 5" key="2">
    <citation type="submission" date="2023-12" db="EMBL/GenBank/DDBJ databases">
        <title>Phenotypic and Genomic Characterization of Methanothermobacter wolfeii Strain BSEL, a CO2-Capturing Archaeon with Minimal Nutrient Requirements.</title>
        <authorList>
            <person name="Ale Enriquez F."/>
            <person name="Ahring B.K."/>
        </authorList>
    </citation>
    <scope>NUCLEOTIDE SEQUENCE [LARGE SCALE GENOMIC DNA]</scope>
    <source>
        <strain evidence="3 5">BSEL-1</strain>
    </source>
</reference>
<proteinExistence type="predicted"/>
<dbReference type="GeneID" id="75106829"/>
<name>A0A9E7RTN1_METWO</name>
<dbReference type="PROSITE" id="PS50975">
    <property type="entry name" value="ATP_GRASP"/>
    <property type="match status" value="1"/>
</dbReference>
<reference evidence="4" key="1">
    <citation type="submission" date="2022-09" db="EMBL/GenBank/DDBJ databases">
        <title>Characterization of three MwoI isoschizomers from sequenced genome and metagenomes.</title>
        <authorList>
            <person name="Fomenkov A."/>
            <person name="Xu S.Y."/>
            <person name="Roberts R.J."/>
        </authorList>
    </citation>
    <scope>NUCLEOTIDE SEQUENCE</scope>
    <source>
        <strain evidence="4">DSM 2970</strain>
    </source>
</reference>
<accession>A0A9E7RTN1</accession>
<dbReference type="GO" id="GO:0005524">
    <property type="term" value="F:ATP binding"/>
    <property type="evidence" value="ECO:0007669"/>
    <property type="project" value="UniProtKB-UniRule"/>
</dbReference>
<keyword evidence="1" id="KW-0547">Nucleotide-binding</keyword>